<proteinExistence type="predicted"/>
<name>A0A060CLW1_9BACT</name>
<accession>A0A060CLW1</accession>
<dbReference type="AlphaFoldDB" id="A0A060CLW1"/>
<feature type="non-terminal residue" evidence="1">
    <location>
        <position position="179"/>
    </location>
</feature>
<feature type="non-terminal residue" evidence="1">
    <location>
        <position position="1"/>
    </location>
</feature>
<dbReference type="Gene3D" id="3.20.20.80">
    <property type="entry name" value="Glycosidases"/>
    <property type="match status" value="1"/>
</dbReference>
<dbReference type="EMBL" id="KF126737">
    <property type="protein sequence ID" value="AIA94085.1"/>
    <property type="molecule type" value="Genomic_DNA"/>
</dbReference>
<organism evidence="1">
    <name type="scientific">uncultured Coraliomargarita sp</name>
    <dbReference type="NCBI Taxonomy" id="1262866"/>
    <lineage>
        <taxon>Bacteria</taxon>
        <taxon>Pseudomonadati</taxon>
        <taxon>Verrucomicrobiota</taxon>
        <taxon>Opitutia</taxon>
        <taxon>Puniceicoccales</taxon>
        <taxon>Coraliomargaritaceae</taxon>
        <taxon>Coraliomargarita</taxon>
        <taxon>environmental samples</taxon>
    </lineage>
</organism>
<evidence type="ECO:0000313" key="1">
    <source>
        <dbReference type="EMBL" id="AIA94085.1"/>
    </source>
</evidence>
<reference evidence="1" key="1">
    <citation type="journal article" date="2013" name="Environ. Microbiol.">
        <title>Seasonally variable intestinal metagenomes of the red palm weevil (Rhynchophorus ferrugineus).</title>
        <authorList>
            <person name="Jia S."/>
            <person name="Zhang X."/>
            <person name="Zhang G."/>
            <person name="Yin A."/>
            <person name="Zhang S."/>
            <person name="Li F."/>
            <person name="Wang L."/>
            <person name="Zhao D."/>
            <person name="Yun Q."/>
            <person name="Tala"/>
            <person name="Wang J."/>
            <person name="Sun G."/>
            <person name="Baabdullah M."/>
            <person name="Yu X."/>
            <person name="Hu S."/>
            <person name="Al-Mssallem I.S."/>
            <person name="Yu J."/>
        </authorList>
    </citation>
    <scope>NUCLEOTIDE SEQUENCE</scope>
</reference>
<protein>
    <submittedName>
        <fullName evidence="1">CAZy families GH20 protein</fullName>
    </submittedName>
</protein>
<sequence>VPPSVAAVASTRGIPLVGTHRPFGVAPGTGTWNTFCGRLGAARANIGDAVEWGAVHGASGLLLTEWAGHGHWAPRALCLPALVEAAVRAWRGRGPGEAMEMLLAALLPSDVAGAVMVLGTVPDEVPVPMRNTDVTWESLRSGGHLPVEWGITHHMVEQGRAALADAERMLGSSTSGSGA</sequence>